<sequence length="111" mass="11980">MVLPGAAVFELLAGEDKPLLIRGDSFPVLDFRLDVVDGVGAFDLESDGLSGQGLNEDLHTTTETEDEMESRLLRDVVIGEGAAVFKLLFGKDESLLVLGDSFLVLDLGCYF</sequence>
<proteinExistence type="predicted"/>
<protein>
    <submittedName>
        <fullName evidence="1">Uncharacterized protein</fullName>
    </submittedName>
</protein>
<organism evidence="1">
    <name type="scientific">Fagus sylvatica</name>
    <name type="common">Beechnut</name>
    <dbReference type="NCBI Taxonomy" id="28930"/>
    <lineage>
        <taxon>Eukaryota</taxon>
        <taxon>Viridiplantae</taxon>
        <taxon>Streptophyta</taxon>
        <taxon>Embryophyta</taxon>
        <taxon>Tracheophyta</taxon>
        <taxon>Spermatophyta</taxon>
        <taxon>Magnoliopsida</taxon>
        <taxon>eudicotyledons</taxon>
        <taxon>Gunneridae</taxon>
        <taxon>Pentapetalae</taxon>
        <taxon>rosids</taxon>
        <taxon>fabids</taxon>
        <taxon>Fagales</taxon>
        <taxon>Fagaceae</taxon>
        <taxon>Fagus</taxon>
    </lineage>
</organism>
<accession>A0A2N9FPQ9</accession>
<dbReference type="EMBL" id="OIVN01001053">
    <property type="protein sequence ID" value="SPC89242.1"/>
    <property type="molecule type" value="Genomic_DNA"/>
</dbReference>
<evidence type="ECO:0000313" key="1">
    <source>
        <dbReference type="EMBL" id="SPC89242.1"/>
    </source>
</evidence>
<dbReference type="AlphaFoldDB" id="A0A2N9FPQ9"/>
<reference evidence="1" key="1">
    <citation type="submission" date="2018-02" db="EMBL/GenBank/DDBJ databases">
        <authorList>
            <person name="Cohen D.B."/>
            <person name="Kent A.D."/>
        </authorList>
    </citation>
    <scope>NUCLEOTIDE SEQUENCE</scope>
</reference>
<gene>
    <name evidence="1" type="ORF">FSB_LOCUS17124</name>
</gene>
<name>A0A2N9FPQ9_FAGSY</name>